<proteinExistence type="predicted"/>
<dbReference type="EMBL" id="JRHC01000007">
    <property type="protein sequence ID" value="KJF42083.1"/>
    <property type="molecule type" value="Genomic_DNA"/>
</dbReference>
<feature type="coiled-coil region" evidence="1">
    <location>
        <begin position="17"/>
        <end position="74"/>
    </location>
</feature>
<dbReference type="STRING" id="1544798.LH29_22685"/>
<dbReference type="AlphaFoldDB" id="A0A0D8J8F6"/>
<keyword evidence="1" id="KW-0175">Coiled coil</keyword>
<comment type="caution">
    <text evidence="2">The sequence shown here is derived from an EMBL/GenBank/DDBJ whole genome shotgun (WGS) entry which is preliminary data.</text>
</comment>
<name>A0A0D8J8F6_9BACT</name>
<dbReference type="OrthoDB" id="1093377at2"/>
<reference evidence="2 3" key="1">
    <citation type="submission" date="2014-09" db="EMBL/GenBank/DDBJ databases">
        <title>Draft Genome Sequence of Draconibacterium sp. JN14CK-3.</title>
        <authorList>
            <person name="Dong C."/>
            <person name="Lai Q."/>
            <person name="Shao Z."/>
        </authorList>
    </citation>
    <scope>NUCLEOTIDE SEQUENCE [LARGE SCALE GENOMIC DNA]</scope>
    <source>
        <strain evidence="2 3">JN14CK-3</strain>
    </source>
</reference>
<dbReference type="SUPFAM" id="SSF160527">
    <property type="entry name" value="V-type ATPase subunit E-like"/>
    <property type="match status" value="1"/>
</dbReference>
<keyword evidence="3" id="KW-1185">Reference proteome</keyword>
<protein>
    <recommendedName>
        <fullName evidence="4">V-type ATP synthase subunit E</fullName>
    </recommendedName>
</protein>
<sequence length="208" mass="23664">MTDRISEITQKIYNEGIVKAKDDADQLLAEAKEKADDIIRSAKLKQDEIIRDAQKKAAENKKRTEAELQLAARQFISKLKQQITGLINTAQINPPVNEAFNDSDFIKKIILTLIEKWNPKTGKSMDLHLLLPPDDQKELTAFLQKRATEAMNNGIEISVDPKLKSGFRIGPKDGSYLISFTAQDFANYFKQYFKDRTKKLLFDAAETE</sequence>
<evidence type="ECO:0000313" key="3">
    <source>
        <dbReference type="Proteomes" id="UP000032544"/>
    </source>
</evidence>
<evidence type="ECO:0008006" key="4">
    <source>
        <dbReference type="Google" id="ProtNLM"/>
    </source>
</evidence>
<gene>
    <name evidence="2" type="ORF">LH29_22685</name>
</gene>
<dbReference type="Proteomes" id="UP000032544">
    <property type="component" value="Unassembled WGS sequence"/>
</dbReference>
<accession>A0A0D8J8F6</accession>
<evidence type="ECO:0000313" key="2">
    <source>
        <dbReference type="EMBL" id="KJF42083.1"/>
    </source>
</evidence>
<dbReference type="RefSeq" id="WP_045033406.1">
    <property type="nucleotide sequence ID" value="NZ_JRHC01000007.1"/>
</dbReference>
<organism evidence="2 3">
    <name type="scientific">Draconibacterium sediminis</name>
    <dbReference type="NCBI Taxonomy" id="1544798"/>
    <lineage>
        <taxon>Bacteria</taxon>
        <taxon>Pseudomonadati</taxon>
        <taxon>Bacteroidota</taxon>
        <taxon>Bacteroidia</taxon>
        <taxon>Marinilabiliales</taxon>
        <taxon>Prolixibacteraceae</taxon>
        <taxon>Draconibacterium</taxon>
    </lineage>
</organism>
<evidence type="ECO:0000256" key="1">
    <source>
        <dbReference type="SAM" id="Coils"/>
    </source>
</evidence>
<dbReference type="CDD" id="cd06503">
    <property type="entry name" value="ATP-synt_Fo_b"/>
    <property type="match status" value="1"/>
</dbReference>